<dbReference type="Proteomes" id="UP000034154">
    <property type="component" value="Unassembled WGS sequence"/>
</dbReference>
<reference evidence="1 2" key="1">
    <citation type="journal article" date="2015" name="Nature">
        <title>rRNA introns, odd ribosomes, and small enigmatic genomes across a large radiation of phyla.</title>
        <authorList>
            <person name="Brown C.T."/>
            <person name="Hug L.A."/>
            <person name="Thomas B.C."/>
            <person name="Sharon I."/>
            <person name="Castelle C.J."/>
            <person name="Singh A."/>
            <person name="Wilkins M.J."/>
            <person name="Williams K.H."/>
            <person name="Banfield J.F."/>
        </authorList>
    </citation>
    <scope>NUCLEOTIDE SEQUENCE [LARGE SCALE GENOMIC DNA]</scope>
</reference>
<accession>A0A0G1LT27</accession>
<dbReference type="AlphaFoldDB" id="A0A0G1LT27"/>
<sequence length="61" mass="6746">MMKVLGGNLEDKDFIKKTTFIFCRAFNYRGGGSGTGGHIIRAAETLLGFPFGSLEEEFKKL</sequence>
<evidence type="ECO:0000313" key="1">
    <source>
        <dbReference type="EMBL" id="KKT71992.1"/>
    </source>
</evidence>
<gene>
    <name evidence="1" type="ORF">UW63_C0003G0009</name>
</gene>
<protein>
    <submittedName>
        <fullName evidence="1">Uncharacterized protein</fullName>
    </submittedName>
</protein>
<organism evidence="1 2">
    <name type="scientific">Candidatus Uhrbacteria bacterium GW2011_GWF2_44_350</name>
    <dbReference type="NCBI Taxonomy" id="1619000"/>
    <lineage>
        <taxon>Bacteria</taxon>
        <taxon>Candidatus Uhriibacteriota</taxon>
    </lineage>
</organism>
<evidence type="ECO:0000313" key="2">
    <source>
        <dbReference type="Proteomes" id="UP000034154"/>
    </source>
</evidence>
<comment type="caution">
    <text evidence="1">The sequence shown here is derived from an EMBL/GenBank/DDBJ whole genome shotgun (WGS) entry which is preliminary data.</text>
</comment>
<name>A0A0G1LT27_9BACT</name>
<proteinExistence type="predicted"/>
<dbReference type="EMBL" id="LCJB01000003">
    <property type="protein sequence ID" value="KKT71992.1"/>
    <property type="molecule type" value="Genomic_DNA"/>
</dbReference>